<evidence type="ECO:0000256" key="3">
    <source>
        <dbReference type="SAM" id="Coils"/>
    </source>
</evidence>
<proteinExistence type="predicted"/>
<feature type="coiled-coil region" evidence="3">
    <location>
        <begin position="228"/>
        <end position="255"/>
    </location>
</feature>
<dbReference type="SMART" id="SM00297">
    <property type="entry name" value="BROMO"/>
    <property type="match status" value="1"/>
</dbReference>
<dbReference type="Proteomes" id="UP000515151">
    <property type="component" value="Chromosome 2"/>
</dbReference>
<gene>
    <name evidence="6 7" type="primary">LOC116195968</name>
</gene>
<dbReference type="GeneID" id="116195968"/>
<sequence>MEMEDVETRGSASEVEAFQHHLDQILIEVNRLEERVGEVEQFYEDKSKMQLNAPKGSSILRNGRQGIGIKKPQQVASDREADAARRMQELMSQFATILRQITQHKWAFPFMQPVDVEGLGLHDYHEVIDKPMDFTTIKKRMEAKDDSSYKNVREICADVRLVFKNAMKYNDEKNNIHVMAKTLLAKFEEKWLQLLPKVIDEERTREREEAESQLDMQLAKEVEHARMARDISKELSEVETNLEELRELVLQKCRKLSVFDKMQLLQDFHQLPLEDMMNAIRVVAQSNPGFPYTVEHVDLELNPENDSAAWSLKFLVENALELQSKDLATTPVNSFGCSNKSDKKNMNCRISANRRKKEICEAIAESAKRRRTKPS</sequence>
<dbReference type="InterPro" id="IPR001487">
    <property type="entry name" value="Bromodomain"/>
</dbReference>
<feature type="domain" description="Bromo" evidence="4">
    <location>
        <begin position="102"/>
        <end position="177"/>
    </location>
</feature>
<dbReference type="PRINTS" id="PR00503">
    <property type="entry name" value="BROMODOMAIN"/>
</dbReference>
<keyword evidence="3" id="KW-0175">Coiled coil</keyword>
<protein>
    <submittedName>
        <fullName evidence="6 7">Transcription factor GTE1 isoform X1</fullName>
    </submittedName>
</protein>
<evidence type="ECO:0000259" key="4">
    <source>
        <dbReference type="PROSITE" id="PS50014"/>
    </source>
</evidence>
<organism evidence="5 7">
    <name type="scientific">Punica granatum</name>
    <name type="common">Pomegranate</name>
    <dbReference type="NCBI Taxonomy" id="22663"/>
    <lineage>
        <taxon>Eukaryota</taxon>
        <taxon>Viridiplantae</taxon>
        <taxon>Streptophyta</taxon>
        <taxon>Embryophyta</taxon>
        <taxon>Tracheophyta</taxon>
        <taxon>Spermatophyta</taxon>
        <taxon>Magnoliopsida</taxon>
        <taxon>eudicotyledons</taxon>
        <taxon>Gunneridae</taxon>
        <taxon>Pentapetalae</taxon>
        <taxon>rosids</taxon>
        <taxon>malvids</taxon>
        <taxon>Myrtales</taxon>
        <taxon>Lythraceae</taxon>
        <taxon>Punica</taxon>
    </lineage>
</organism>
<dbReference type="OrthoDB" id="21449at2759"/>
<dbReference type="PROSITE" id="PS50014">
    <property type="entry name" value="BROMODOMAIN_2"/>
    <property type="match status" value="1"/>
</dbReference>
<evidence type="ECO:0000256" key="2">
    <source>
        <dbReference type="PROSITE-ProRule" id="PRU00035"/>
    </source>
</evidence>
<dbReference type="PANTHER" id="PTHR45926">
    <property type="entry name" value="OSJNBA0053K19.4 PROTEIN"/>
    <property type="match status" value="1"/>
</dbReference>
<accession>A0A6P8CBS2</accession>
<dbReference type="RefSeq" id="XP_031381292.1">
    <property type="nucleotide sequence ID" value="XM_031525432.1"/>
</dbReference>
<evidence type="ECO:0000313" key="5">
    <source>
        <dbReference type="Proteomes" id="UP000515151"/>
    </source>
</evidence>
<evidence type="ECO:0000313" key="7">
    <source>
        <dbReference type="RefSeq" id="XP_031381292.1"/>
    </source>
</evidence>
<evidence type="ECO:0000256" key="1">
    <source>
        <dbReference type="ARBA" id="ARBA00023117"/>
    </source>
</evidence>
<keyword evidence="5" id="KW-1185">Reference proteome</keyword>
<dbReference type="AlphaFoldDB" id="A0A6P8CBS2"/>
<dbReference type="SUPFAM" id="SSF47370">
    <property type="entry name" value="Bromodomain"/>
    <property type="match status" value="1"/>
</dbReference>
<dbReference type="InterPro" id="IPR036427">
    <property type="entry name" value="Bromodomain-like_sf"/>
</dbReference>
<evidence type="ECO:0000313" key="6">
    <source>
        <dbReference type="RefSeq" id="XP_031381291.1"/>
    </source>
</evidence>
<dbReference type="RefSeq" id="XP_031381291.1">
    <property type="nucleotide sequence ID" value="XM_031525431.1"/>
</dbReference>
<reference evidence="6 7" key="2">
    <citation type="submission" date="2025-04" db="UniProtKB">
        <authorList>
            <consortium name="RefSeq"/>
        </authorList>
    </citation>
    <scope>IDENTIFICATION</scope>
    <source>
        <tissue evidence="6 7">Leaf</tissue>
    </source>
</reference>
<dbReference type="Pfam" id="PF00439">
    <property type="entry name" value="Bromodomain"/>
    <property type="match status" value="1"/>
</dbReference>
<reference evidence="5" key="1">
    <citation type="journal article" date="2020" name="Plant Biotechnol. J.">
        <title>The pomegranate (Punica granatum L.) draft genome dissects genetic divergence between soft- and hard-seeded cultivars.</title>
        <authorList>
            <person name="Luo X."/>
            <person name="Li H."/>
            <person name="Wu Z."/>
            <person name="Yao W."/>
            <person name="Zhao P."/>
            <person name="Cao D."/>
            <person name="Yu H."/>
            <person name="Li K."/>
            <person name="Poudel K."/>
            <person name="Zhao D."/>
            <person name="Zhang F."/>
            <person name="Xia X."/>
            <person name="Chen L."/>
            <person name="Wang Q."/>
            <person name="Jing D."/>
            <person name="Cao S."/>
        </authorList>
    </citation>
    <scope>NUCLEOTIDE SEQUENCE [LARGE SCALE GENOMIC DNA]</scope>
</reference>
<name>A0A6P8CBS2_PUNGR</name>
<dbReference type="Gene3D" id="1.20.920.10">
    <property type="entry name" value="Bromodomain-like"/>
    <property type="match status" value="1"/>
</dbReference>
<keyword evidence="1 2" id="KW-0103">Bromodomain</keyword>